<protein>
    <submittedName>
        <fullName evidence="2">Uncharacterized protein</fullName>
    </submittedName>
</protein>
<evidence type="ECO:0000256" key="1">
    <source>
        <dbReference type="SAM" id="MobiDB-lite"/>
    </source>
</evidence>
<dbReference type="EMBL" id="GBRH01175007">
    <property type="protein sequence ID" value="JAE22889.1"/>
    <property type="molecule type" value="Transcribed_RNA"/>
</dbReference>
<organism evidence="2">
    <name type="scientific">Arundo donax</name>
    <name type="common">Giant reed</name>
    <name type="synonym">Donax arundinaceus</name>
    <dbReference type="NCBI Taxonomy" id="35708"/>
    <lineage>
        <taxon>Eukaryota</taxon>
        <taxon>Viridiplantae</taxon>
        <taxon>Streptophyta</taxon>
        <taxon>Embryophyta</taxon>
        <taxon>Tracheophyta</taxon>
        <taxon>Spermatophyta</taxon>
        <taxon>Magnoliopsida</taxon>
        <taxon>Liliopsida</taxon>
        <taxon>Poales</taxon>
        <taxon>Poaceae</taxon>
        <taxon>PACMAD clade</taxon>
        <taxon>Arundinoideae</taxon>
        <taxon>Arundineae</taxon>
        <taxon>Arundo</taxon>
    </lineage>
</organism>
<proteinExistence type="predicted"/>
<name>A0A0A9GHH2_ARUDO</name>
<evidence type="ECO:0000313" key="2">
    <source>
        <dbReference type="EMBL" id="JAE22889.1"/>
    </source>
</evidence>
<feature type="region of interest" description="Disordered" evidence="1">
    <location>
        <begin position="51"/>
        <end position="74"/>
    </location>
</feature>
<sequence length="74" mass="8306">MRAGPTDPSPVPTRSMLKRLFDRQLLRISPAELLPSALRVPGRHGAQLLGGQLWHGRREGGPRRAVLQLPPRRR</sequence>
<reference evidence="2" key="1">
    <citation type="submission" date="2014-09" db="EMBL/GenBank/DDBJ databases">
        <authorList>
            <person name="Magalhaes I.L.F."/>
            <person name="Oliveira U."/>
            <person name="Santos F.R."/>
            <person name="Vidigal T.H.D.A."/>
            <person name="Brescovit A.D."/>
            <person name="Santos A.J."/>
        </authorList>
    </citation>
    <scope>NUCLEOTIDE SEQUENCE</scope>
    <source>
        <tissue evidence="2">Shoot tissue taken approximately 20 cm above the soil surface</tissue>
    </source>
</reference>
<accession>A0A0A9GHH2</accession>
<dbReference type="AlphaFoldDB" id="A0A0A9GHH2"/>
<reference evidence="2" key="2">
    <citation type="journal article" date="2015" name="Data Brief">
        <title>Shoot transcriptome of the giant reed, Arundo donax.</title>
        <authorList>
            <person name="Barrero R.A."/>
            <person name="Guerrero F.D."/>
            <person name="Moolhuijzen P."/>
            <person name="Goolsby J.A."/>
            <person name="Tidwell J."/>
            <person name="Bellgard S.E."/>
            <person name="Bellgard M.I."/>
        </authorList>
    </citation>
    <scope>NUCLEOTIDE SEQUENCE</scope>
    <source>
        <tissue evidence="2">Shoot tissue taken approximately 20 cm above the soil surface</tissue>
    </source>
</reference>